<gene>
    <name evidence="2" type="ORF">HMPREF9465_00321</name>
</gene>
<reference evidence="2 3" key="1">
    <citation type="submission" date="2012-05" db="EMBL/GenBank/DDBJ databases">
        <title>The Genome Sequence of Sutterella wadsworthensis 2_1_59BFAA.</title>
        <authorList>
            <consortium name="The Broad Institute Genome Sequencing Platform"/>
            <person name="Earl A."/>
            <person name="Ward D."/>
            <person name="Feldgarden M."/>
            <person name="Gevers D."/>
            <person name="Daigneault M."/>
            <person name="Strauss J."/>
            <person name="Allen-Vercoe E."/>
            <person name="Walker B."/>
            <person name="Young S.K."/>
            <person name="Zeng Q."/>
            <person name="Gargeya S."/>
            <person name="Fitzgerald M."/>
            <person name="Haas B."/>
            <person name="Abouelleil A."/>
            <person name="Alvarado L."/>
            <person name="Arachchi H.M."/>
            <person name="Berlin A.M."/>
            <person name="Chapman S.B."/>
            <person name="Goldberg J."/>
            <person name="Griggs A."/>
            <person name="Gujja S."/>
            <person name="Hansen M."/>
            <person name="Howarth C."/>
            <person name="Imamovic A."/>
            <person name="Larimer J."/>
            <person name="McCowen C."/>
            <person name="Montmayeur A."/>
            <person name="Murphy C."/>
            <person name="Neiman D."/>
            <person name="Pearson M."/>
            <person name="Priest M."/>
            <person name="Roberts A."/>
            <person name="Saif S."/>
            <person name="Shea T."/>
            <person name="Sisk P."/>
            <person name="Sykes S."/>
            <person name="Wortman J."/>
            <person name="Nusbaum C."/>
            <person name="Birren B."/>
        </authorList>
    </citation>
    <scope>NUCLEOTIDE SEQUENCE [LARGE SCALE GENOMIC DNA]</scope>
    <source>
        <strain evidence="2 3">2_1_59BFAA</strain>
    </source>
</reference>
<dbReference type="eggNOG" id="COG1403">
    <property type="taxonomic scope" value="Bacteria"/>
</dbReference>
<dbReference type="PATRIC" id="fig|742823.3.peg.317"/>
<dbReference type="Pfam" id="PF21069">
    <property type="entry name" value="Csx12"/>
    <property type="match status" value="1"/>
</dbReference>
<evidence type="ECO:0000259" key="1">
    <source>
        <dbReference type="Pfam" id="PF21069"/>
    </source>
</evidence>
<comment type="caution">
    <text evidence="2">The sequence shown here is derived from an EMBL/GenBank/DDBJ whole genome shotgun (WGS) entry which is preliminary data.</text>
</comment>
<dbReference type="InterPro" id="IPR049465">
    <property type="entry name" value="Cas9_lobe"/>
</dbReference>
<dbReference type="EMBL" id="ADMG01000009">
    <property type="protein sequence ID" value="EKB32093.1"/>
    <property type="molecule type" value="Genomic_DNA"/>
</dbReference>
<evidence type="ECO:0000313" key="2">
    <source>
        <dbReference type="EMBL" id="EKB32093.1"/>
    </source>
</evidence>
<protein>
    <recommendedName>
        <fullName evidence="1">CRISPR-associated endonuclease Cas9 alpha-helical lobe domain-containing protein</fullName>
    </recommendedName>
</protein>
<sequence length="389" mass="44401">MKACDLEEKTNHLQACVAIDLGARYTGTFSILHKSSHLPSKDDCRAATYVLPEDGGKMTYSQRNRTAVRHRIRGKKRFALARRMAMLIIREKLAAKSVTLTSSETRRLAEAVGSLLRRRGYNRLETETDNDLTVLENIEPEVFSEHEILGKYFYAGTDLAIQWETLSQDLSKISSLLAERLSEKDFKKYLTGLIPDDKNKIKHIISVFKMLIDEAESINMQCVLGHKHRTQYLSDIHADMHRDTRLSKAAEAFGGVDRLWRLLGNLSNLQLRAHRWYFNAPHLFDDQALEPARLQKTLVRAFKYLHCPQGVESRAQAELVKELEEADDIIDALCTIDPVRTIPPYENQQNRRPPFDQTLYLSPDLGVSGFLCLGRLFQGQPNEAALCFL</sequence>
<organism evidence="2 3">
    <name type="scientific">Sutterella wadsworthensis 2_1_59BFAA</name>
    <dbReference type="NCBI Taxonomy" id="742823"/>
    <lineage>
        <taxon>Bacteria</taxon>
        <taxon>Pseudomonadati</taxon>
        <taxon>Pseudomonadota</taxon>
        <taxon>Betaproteobacteria</taxon>
        <taxon>Burkholderiales</taxon>
        <taxon>Sutterellaceae</taxon>
        <taxon>Sutterella</taxon>
    </lineage>
</organism>
<dbReference type="RefSeq" id="WP_005433468.1">
    <property type="nucleotide sequence ID" value="NZ_JH815513.1"/>
</dbReference>
<proteinExistence type="predicted"/>
<evidence type="ECO:0000313" key="3">
    <source>
        <dbReference type="Proteomes" id="UP000005835"/>
    </source>
</evidence>
<keyword evidence="3" id="KW-1185">Reference proteome</keyword>
<name>K1JZT4_9BURK</name>
<dbReference type="HOGENOM" id="CLU_709648_0_0_4"/>
<dbReference type="OrthoDB" id="9157459at2"/>
<dbReference type="AlphaFoldDB" id="K1JZT4"/>
<accession>K1JZT4</accession>
<feature type="domain" description="CRISPR-associated endonuclease Cas9 alpha-helical lobe" evidence="1">
    <location>
        <begin position="62"/>
        <end position="364"/>
    </location>
</feature>
<dbReference type="Proteomes" id="UP000005835">
    <property type="component" value="Unassembled WGS sequence"/>
</dbReference>